<dbReference type="InterPro" id="IPR000742">
    <property type="entry name" value="EGF"/>
</dbReference>
<evidence type="ECO:0000256" key="4">
    <source>
        <dbReference type="ARBA" id="ARBA00022475"/>
    </source>
</evidence>
<evidence type="ECO:0000259" key="16">
    <source>
        <dbReference type="PROSITE" id="PS50026"/>
    </source>
</evidence>
<dbReference type="InterPro" id="IPR040180">
    <property type="entry name" value="Neuregulin"/>
</dbReference>
<keyword evidence="8 15" id="KW-1133">Transmembrane helix</keyword>
<protein>
    <recommendedName>
        <fullName evidence="20">Ig-like domain-containing protein</fullName>
    </recommendedName>
</protein>
<dbReference type="Pfam" id="PF07679">
    <property type="entry name" value="I-set"/>
    <property type="match status" value="1"/>
</dbReference>
<evidence type="ECO:0000256" key="14">
    <source>
        <dbReference type="SAM" id="MobiDB-lite"/>
    </source>
</evidence>
<reference evidence="18 19" key="1">
    <citation type="journal article" date="2019" name="Gigascience">
        <title>Whole-genome sequence of the oriental lung fluke Paragonimus westermani.</title>
        <authorList>
            <person name="Oey H."/>
            <person name="Zakrzewski M."/>
            <person name="Narain K."/>
            <person name="Devi K.R."/>
            <person name="Agatsuma T."/>
            <person name="Nawaratna S."/>
            <person name="Gobert G.N."/>
            <person name="Jones M.K."/>
            <person name="Ragan M.A."/>
            <person name="McManus D.P."/>
            <person name="Krause L."/>
        </authorList>
    </citation>
    <scope>NUCLEOTIDE SEQUENCE [LARGE SCALE GENOMIC DNA]</scope>
    <source>
        <strain evidence="18 19">IND2009</strain>
    </source>
</reference>
<keyword evidence="10 15" id="KW-0472">Membrane</keyword>
<accession>A0A5J4NUP0</accession>
<dbReference type="SUPFAM" id="SSF57196">
    <property type="entry name" value="EGF/Laminin"/>
    <property type="match status" value="1"/>
</dbReference>
<feature type="disulfide bond" evidence="13">
    <location>
        <begin position="370"/>
        <end position="379"/>
    </location>
</feature>
<evidence type="ECO:0000256" key="10">
    <source>
        <dbReference type="ARBA" id="ARBA00023136"/>
    </source>
</evidence>
<evidence type="ECO:0000313" key="18">
    <source>
        <dbReference type="EMBL" id="KAA3679082.1"/>
    </source>
</evidence>
<evidence type="ECO:0000256" key="1">
    <source>
        <dbReference type="ARBA" id="ARBA00004251"/>
    </source>
</evidence>
<evidence type="ECO:0000256" key="2">
    <source>
        <dbReference type="ARBA" id="ARBA00004613"/>
    </source>
</evidence>
<dbReference type="PROSITE" id="PS50835">
    <property type="entry name" value="IG_LIKE"/>
    <property type="match status" value="1"/>
</dbReference>
<dbReference type="Gene3D" id="2.10.25.10">
    <property type="entry name" value="Laminin"/>
    <property type="match status" value="1"/>
</dbReference>
<dbReference type="InterPro" id="IPR013783">
    <property type="entry name" value="Ig-like_fold"/>
</dbReference>
<name>A0A5J4NUP0_9TREM</name>
<comment type="caution">
    <text evidence="18">The sequence shown here is derived from an EMBL/GenBank/DDBJ whole genome shotgun (WGS) entry which is preliminary data.</text>
</comment>
<dbReference type="GO" id="GO:0005886">
    <property type="term" value="C:plasma membrane"/>
    <property type="evidence" value="ECO:0007669"/>
    <property type="project" value="UniProtKB-SubCell"/>
</dbReference>
<proteinExistence type="inferred from homology"/>
<dbReference type="InterPro" id="IPR013098">
    <property type="entry name" value="Ig_I-set"/>
</dbReference>
<dbReference type="GO" id="GO:0008083">
    <property type="term" value="F:growth factor activity"/>
    <property type="evidence" value="ECO:0007669"/>
    <property type="project" value="UniProtKB-KW"/>
</dbReference>
<dbReference type="Gene3D" id="2.60.40.10">
    <property type="entry name" value="Immunoglobulins"/>
    <property type="match status" value="1"/>
</dbReference>
<organism evidence="18 19">
    <name type="scientific">Paragonimus westermani</name>
    <dbReference type="NCBI Taxonomy" id="34504"/>
    <lineage>
        <taxon>Eukaryota</taxon>
        <taxon>Metazoa</taxon>
        <taxon>Spiralia</taxon>
        <taxon>Lophotrochozoa</taxon>
        <taxon>Platyhelminthes</taxon>
        <taxon>Trematoda</taxon>
        <taxon>Digenea</taxon>
        <taxon>Plagiorchiida</taxon>
        <taxon>Troglotremata</taxon>
        <taxon>Troglotrematidae</taxon>
        <taxon>Paragonimus</taxon>
    </lineage>
</organism>
<dbReference type="FunFam" id="2.60.40.10:FF:000032">
    <property type="entry name" value="palladin isoform X1"/>
    <property type="match status" value="1"/>
</dbReference>
<feature type="domain" description="EGF-like" evidence="16">
    <location>
        <begin position="338"/>
        <end position="380"/>
    </location>
</feature>
<evidence type="ECO:0000256" key="5">
    <source>
        <dbReference type="ARBA" id="ARBA00022525"/>
    </source>
</evidence>
<evidence type="ECO:0000256" key="13">
    <source>
        <dbReference type="PROSITE-ProRule" id="PRU00076"/>
    </source>
</evidence>
<evidence type="ECO:0000256" key="15">
    <source>
        <dbReference type="SAM" id="Phobius"/>
    </source>
</evidence>
<dbReference type="GO" id="GO:0005615">
    <property type="term" value="C:extracellular space"/>
    <property type="evidence" value="ECO:0007669"/>
    <property type="project" value="TreeGrafter"/>
</dbReference>
<keyword evidence="6 13" id="KW-0245">EGF-like domain</keyword>
<dbReference type="Proteomes" id="UP000324629">
    <property type="component" value="Unassembled WGS sequence"/>
</dbReference>
<feature type="region of interest" description="Disordered" evidence="14">
    <location>
        <begin position="474"/>
        <end position="501"/>
    </location>
</feature>
<evidence type="ECO:0000256" key="3">
    <source>
        <dbReference type="ARBA" id="ARBA00008216"/>
    </source>
</evidence>
<keyword evidence="12" id="KW-0393">Immunoglobulin domain</keyword>
<gene>
    <name evidence="18" type="ORF">DEA37_0004351</name>
</gene>
<dbReference type="PANTHER" id="PTHR11100:SF12">
    <property type="entry name" value="PROTEIN VEIN"/>
    <property type="match status" value="1"/>
</dbReference>
<evidence type="ECO:0000313" key="19">
    <source>
        <dbReference type="Proteomes" id="UP000324629"/>
    </source>
</evidence>
<dbReference type="SUPFAM" id="SSF48726">
    <property type="entry name" value="Immunoglobulin"/>
    <property type="match status" value="1"/>
</dbReference>
<evidence type="ECO:0000256" key="8">
    <source>
        <dbReference type="ARBA" id="ARBA00022989"/>
    </source>
</evidence>
<dbReference type="GO" id="GO:0007399">
    <property type="term" value="P:nervous system development"/>
    <property type="evidence" value="ECO:0007669"/>
    <property type="project" value="InterPro"/>
</dbReference>
<dbReference type="SMART" id="SM00409">
    <property type="entry name" value="IG"/>
    <property type="match status" value="1"/>
</dbReference>
<evidence type="ECO:0000256" key="11">
    <source>
        <dbReference type="ARBA" id="ARBA00023157"/>
    </source>
</evidence>
<evidence type="ECO:0000256" key="6">
    <source>
        <dbReference type="ARBA" id="ARBA00022536"/>
    </source>
</evidence>
<comment type="caution">
    <text evidence="13">Lacks conserved residue(s) required for the propagation of feature annotation.</text>
</comment>
<keyword evidence="19" id="KW-1185">Reference proteome</keyword>
<evidence type="ECO:0000256" key="7">
    <source>
        <dbReference type="ARBA" id="ARBA00022692"/>
    </source>
</evidence>
<sequence length="653" mass="73032">MDTDSDMRITYWIHVMGLAHAMCSPVTSVTDMEQNLGDRGKHSPGLIEVGPAYFIRQSQPTCGQLNVYLDIQRTHGNNVMEAVPYAGEQSTSVKCLQSTEDLSNMLQNAPVVLAGRFRQRFGQANVKLTSDRLSLADQKFNATVLVTNVYKSFVHEQDQITVGSFFTPTVDSHDGPGCLDAFYRNSKYIFFLRRNMNADNFYDVTYNPHPYTEELDQNIQAKQCVNCFAPKIQPLNDLMLKPGSKLAVTCSASGKPSPELVWVKNGKSLNLVDKSISIEMIKVSEDNVESVLEISNLIRIDSGEYKCLATNPLGKASELFNLQITQPEKSGQLLMDTELVPCSDEDRDYCLNGGQCYMLKSDRNVLQCRCPHQYFGDRCHFHIGGLLVVTRLSTVLSVNVQQWIRVNTSVGSCCCLFTMVQAYAEVADPDMEHMLKHVLSEVITPLMWSVWIGFPVTILLLVYLIAKGRGDQCQKNVQKKRNRESRSKDRNSFAPLVSGQSHAQNNLSETDISLAHGGFGNHHLDVPHNTRRYCLTSLSGSTQKRHHPLTKSHLQAIKPMESDTILVQHTPQCFQKPICDQRGIFQRNFYEATTGDLAFPQSTEAPHVFAHVVTGGPVQANDFPATLQKTMDPAQVHASYMQAMCEPTNSHVQ</sequence>
<comment type="subcellular location">
    <subcellularLocation>
        <location evidence="1">Cell membrane</location>
        <topology evidence="1">Single-pass type I membrane protein</topology>
    </subcellularLocation>
    <subcellularLocation>
        <location evidence="2">Secreted</location>
    </subcellularLocation>
</comment>
<dbReference type="AlphaFoldDB" id="A0A5J4NUP0"/>
<dbReference type="InterPro" id="IPR036179">
    <property type="entry name" value="Ig-like_dom_sf"/>
</dbReference>
<dbReference type="GO" id="GO:0048513">
    <property type="term" value="P:animal organ development"/>
    <property type="evidence" value="ECO:0007669"/>
    <property type="project" value="TreeGrafter"/>
</dbReference>
<feature type="domain" description="Ig-like" evidence="17">
    <location>
        <begin position="230"/>
        <end position="325"/>
    </location>
</feature>
<keyword evidence="11 13" id="KW-1015">Disulfide bond</keyword>
<evidence type="ECO:0000259" key="17">
    <source>
        <dbReference type="PROSITE" id="PS50835"/>
    </source>
</evidence>
<dbReference type="GO" id="GO:0035556">
    <property type="term" value="P:intracellular signal transduction"/>
    <property type="evidence" value="ECO:0007669"/>
    <property type="project" value="TreeGrafter"/>
</dbReference>
<evidence type="ECO:0008006" key="20">
    <source>
        <dbReference type="Google" id="ProtNLM"/>
    </source>
</evidence>
<dbReference type="InterPro" id="IPR007110">
    <property type="entry name" value="Ig-like_dom"/>
</dbReference>
<dbReference type="SMART" id="SM00408">
    <property type="entry name" value="IGc2"/>
    <property type="match status" value="1"/>
</dbReference>
<dbReference type="PANTHER" id="PTHR11100">
    <property type="entry name" value="HEREGULIN-NEUREGULIN FAMILY MEMBER"/>
    <property type="match status" value="1"/>
</dbReference>
<keyword evidence="9" id="KW-0339">Growth factor</keyword>
<keyword evidence="4" id="KW-1003">Cell membrane</keyword>
<feature type="transmembrane region" description="Helical" evidence="15">
    <location>
        <begin position="446"/>
        <end position="466"/>
    </location>
</feature>
<dbReference type="PROSITE" id="PS00022">
    <property type="entry name" value="EGF_1"/>
    <property type="match status" value="1"/>
</dbReference>
<keyword evidence="5" id="KW-0964">Secreted</keyword>
<dbReference type="InterPro" id="IPR003599">
    <property type="entry name" value="Ig_sub"/>
</dbReference>
<dbReference type="EMBL" id="QNGE01000855">
    <property type="protein sequence ID" value="KAA3679082.1"/>
    <property type="molecule type" value="Genomic_DNA"/>
</dbReference>
<dbReference type="InterPro" id="IPR003598">
    <property type="entry name" value="Ig_sub2"/>
</dbReference>
<evidence type="ECO:0000256" key="12">
    <source>
        <dbReference type="ARBA" id="ARBA00023319"/>
    </source>
</evidence>
<evidence type="ECO:0000256" key="9">
    <source>
        <dbReference type="ARBA" id="ARBA00023030"/>
    </source>
</evidence>
<comment type="similarity">
    <text evidence="3">Belongs to the neuregulin family.</text>
</comment>
<dbReference type="PROSITE" id="PS50026">
    <property type="entry name" value="EGF_3"/>
    <property type="match status" value="1"/>
</dbReference>
<keyword evidence="7 15" id="KW-0812">Transmembrane</keyword>